<dbReference type="Gene3D" id="3.40.50.300">
    <property type="entry name" value="P-loop containing nucleotide triphosphate hydrolases"/>
    <property type="match status" value="1"/>
</dbReference>
<evidence type="ECO:0000259" key="1">
    <source>
        <dbReference type="PROSITE" id="PS50052"/>
    </source>
</evidence>
<name>A0A0G0NAN4_9BACT</name>
<dbReference type="Proteomes" id="UP000034246">
    <property type="component" value="Unassembled WGS sequence"/>
</dbReference>
<dbReference type="InterPro" id="IPR008144">
    <property type="entry name" value="Guanylate_kin-like_dom"/>
</dbReference>
<feature type="domain" description="Guanylate kinase-like" evidence="1">
    <location>
        <begin position="1"/>
        <end position="131"/>
    </location>
</feature>
<dbReference type="EMBL" id="LBWP01000026">
    <property type="protein sequence ID" value="KKR09876.1"/>
    <property type="molecule type" value="Genomic_DNA"/>
</dbReference>
<dbReference type="PROSITE" id="PS50052">
    <property type="entry name" value="GUANYLATE_KINASE_2"/>
    <property type="match status" value="1"/>
</dbReference>
<dbReference type="InterPro" id="IPR027417">
    <property type="entry name" value="P-loop_NTPase"/>
</dbReference>
<comment type="caution">
    <text evidence="2">The sequence shown here is derived from an EMBL/GenBank/DDBJ whole genome shotgun (WGS) entry which is preliminary data.</text>
</comment>
<feature type="non-terminal residue" evidence="2">
    <location>
        <position position="1"/>
    </location>
</feature>
<organism evidence="2 3">
    <name type="scientific">Candidatus Woesebacteria bacterium GW2011_GWA1_39_21</name>
    <dbReference type="NCBI Taxonomy" id="1618550"/>
    <lineage>
        <taxon>Bacteria</taxon>
        <taxon>Candidatus Woeseibacteriota</taxon>
    </lineage>
</organism>
<accession>A0A0G0NAN4</accession>
<protein>
    <recommendedName>
        <fullName evidence="1">Guanylate kinase-like domain-containing protein</fullName>
    </recommendedName>
</protein>
<reference evidence="2 3" key="1">
    <citation type="journal article" date="2015" name="Nature">
        <title>rRNA introns, odd ribosomes, and small enigmatic genomes across a large radiation of phyla.</title>
        <authorList>
            <person name="Brown C.T."/>
            <person name="Hug L.A."/>
            <person name="Thomas B.C."/>
            <person name="Sharon I."/>
            <person name="Castelle C.J."/>
            <person name="Singh A."/>
            <person name="Wilkins M.J."/>
            <person name="Williams K.H."/>
            <person name="Banfield J.F."/>
        </authorList>
    </citation>
    <scope>NUCLEOTIDE SEQUENCE [LARGE SCALE GENOMIC DNA]</scope>
</reference>
<dbReference type="AlphaFoldDB" id="A0A0G0NAN4"/>
<dbReference type="SUPFAM" id="SSF52540">
    <property type="entry name" value="P-loop containing nucleoside triphosphate hydrolases"/>
    <property type="match status" value="1"/>
</dbReference>
<evidence type="ECO:0000313" key="2">
    <source>
        <dbReference type="EMBL" id="KKR09876.1"/>
    </source>
</evidence>
<gene>
    <name evidence="2" type="ORF">UT39_C0026G0001</name>
</gene>
<proteinExistence type="predicted"/>
<sequence>ALLEHVKSGTTWKGTPKEPFINIIKFNHRCVWRIDPYRSIRTKTLFQKHFGKKMAEQLYSKTVTVFINVSDKETLKKRWLTRKKDEDIKQFEIRYAKDIEIFEKLKNKYDYIIDNDQNIEKTIEEIKTIITGATSQQESG</sequence>
<evidence type="ECO:0000313" key="3">
    <source>
        <dbReference type="Proteomes" id="UP000034246"/>
    </source>
</evidence>